<dbReference type="AlphaFoldDB" id="A0A2T6KG51"/>
<dbReference type="Proteomes" id="UP000244523">
    <property type="component" value="Unassembled WGS sequence"/>
</dbReference>
<name>A0A2T6KG51_9RHOB</name>
<sequence>MTSTLGQHVGYRAWHVSRNIAVVDQIRTSRTVSCHGQFTGFLGWQEVQEPFRCFDIFAALRNKGTLRNPDRQAIFSTVAGLGKETYIIYQVEAILLDRCNSKGQHWVMHTLTGGHHPYPVFQHSRTEVFMQIAGLIDFLQAGKTTTRGRRGCKLCFVIRKGIREPGSDTMIPFSYSLPSAPGSSVAAFNCSRR</sequence>
<comment type="caution">
    <text evidence="1">The sequence shown here is derived from an EMBL/GenBank/DDBJ whole genome shotgun (WGS) entry which is preliminary data.</text>
</comment>
<dbReference type="RefSeq" id="WP_133175978.1">
    <property type="nucleotide sequence ID" value="NZ_QBUD01000006.1"/>
</dbReference>
<protein>
    <submittedName>
        <fullName evidence="1">Uncharacterized protein</fullName>
    </submittedName>
</protein>
<proteinExistence type="predicted"/>
<evidence type="ECO:0000313" key="2">
    <source>
        <dbReference type="Proteomes" id="UP000244523"/>
    </source>
</evidence>
<organism evidence="1 2">
    <name type="scientific">Yoonia sediminilitoris</name>
    <dbReference type="NCBI Taxonomy" id="1286148"/>
    <lineage>
        <taxon>Bacteria</taxon>
        <taxon>Pseudomonadati</taxon>
        <taxon>Pseudomonadota</taxon>
        <taxon>Alphaproteobacteria</taxon>
        <taxon>Rhodobacterales</taxon>
        <taxon>Paracoccaceae</taxon>
        <taxon>Yoonia</taxon>
    </lineage>
</organism>
<accession>A0A2T6KG51</accession>
<evidence type="ECO:0000313" key="1">
    <source>
        <dbReference type="EMBL" id="PUB14291.1"/>
    </source>
</evidence>
<dbReference type="EMBL" id="QBUD01000006">
    <property type="protein sequence ID" value="PUB14291.1"/>
    <property type="molecule type" value="Genomic_DNA"/>
</dbReference>
<reference evidence="1 2" key="1">
    <citation type="submission" date="2018-04" db="EMBL/GenBank/DDBJ databases">
        <title>Genomic Encyclopedia of Archaeal and Bacterial Type Strains, Phase II (KMG-II): from individual species to whole genera.</title>
        <authorList>
            <person name="Goeker M."/>
        </authorList>
    </citation>
    <scope>NUCLEOTIDE SEQUENCE [LARGE SCALE GENOMIC DNA]</scope>
    <source>
        <strain evidence="1 2">DSM 29955</strain>
    </source>
</reference>
<gene>
    <name evidence="1" type="ORF">C8N45_106165</name>
</gene>
<keyword evidence="2" id="KW-1185">Reference proteome</keyword>